<protein>
    <submittedName>
        <fullName evidence="2">Uncharacterized protein</fullName>
    </submittedName>
</protein>
<evidence type="ECO:0000256" key="1">
    <source>
        <dbReference type="SAM" id="MobiDB-lite"/>
    </source>
</evidence>
<evidence type="ECO:0000313" key="3">
    <source>
        <dbReference type="Proteomes" id="UP000324222"/>
    </source>
</evidence>
<feature type="compositionally biased region" description="Basic residues" evidence="1">
    <location>
        <begin position="27"/>
        <end position="38"/>
    </location>
</feature>
<organism evidence="2 3">
    <name type="scientific">Portunus trituberculatus</name>
    <name type="common">Swimming crab</name>
    <name type="synonym">Neptunus trituberculatus</name>
    <dbReference type="NCBI Taxonomy" id="210409"/>
    <lineage>
        <taxon>Eukaryota</taxon>
        <taxon>Metazoa</taxon>
        <taxon>Ecdysozoa</taxon>
        <taxon>Arthropoda</taxon>
        <taxon>Crustacea</taxon>
        <taxon>Multicrustacea</taxon>
        <taxon>Malacostraca</taxon>
        <taxon>Eumalacostraca</taxon>
        <taxon>Eucarida</taxon>
        <taxon>Decapoda</taxon>
        <taxon>Pleocyemata</taxon>
        <taxon>Brachyura</taxon>
        <taxon>Eubrachyura</taxon>
        <taxon>Portunoidea</taxon>
        <taxon>Portunidae</taxon>
        <taxon>Portuninae</taxon>
        <taxon>Portunus</taxon>
    </lineage>
</organism>
<keyword evidence="3" id="KW-1185">Reference proteome</keyword>
<feature type="compositionally biased region" description="Pro residues" evidence="1">
    <location>
        <begin position="44"/>
        <end position="60"/>
    </location>
</feature>
<name>A0A5B7CJG5_PORTR</name>
<evidence type="ECO:0000313" key="2">
    <source>
        <dbReference type="EMBL" id="MPC09727.1"/>
    </source>
</evidence>
<gene>
    <name evidence="2" type="ORF">E2C01_002346</name>
</gene>
<dbReference type="Proteomes" id="UP000324222">
    <property type="component" value="Unassembled WGS sequence"/>
</dbReference>
<comment type="caution">
    <text evidence="2">The sequence shown here is derived from an EMBL/GenBank/DDBJ whole genome shotgun (WGS) entry which is preliminary data.</text>
</comment>
<feature type="region of interest" description="Disordered" evidence="1">
    <location>
        <begin position="1"/>
        <end position="63"/>
    </location>
</feature>
<reference evidence="2 3" key="1">
    <citation type="submission" date="2019-05" db="EMBL/GenBank/DDBJ databases">
        <title>Another draft genome of Portunus trituberculatus and its Hox gene families provides insights of decapod evolution.</title>
        <authorList>
            <person name="Jeong J.-H."/>
            <person name="Song I."/>
            <person name="Kim S."/>
            <person name="Choi T."/>
            <person name="Kim D."/>
            <person name="Ryu S."/>
            <person name="Kim W."/>
        </authorList>
    </citation>
    <scope>NUCLEOTIDE SEQUENCE [LARGE SCALE GENOMIC DNA]</scope>
    <source>
        <tissue evidence="2">Muscle</tissue>
    </source>
</reference>
<dbReference type="EMBL" id="VSRR010000082">
    <property type="protein sequence ID" value="MPC09727.1"/>
    <property type="molecule type" value="Genomic_DNA"/>
</dbReference>
<dbReference type="AlphaFoldDB" id="A0A5B7CJG5"/>
<sequence>MRFPRRVTEDTCPVGIVEGQEGQDKRPGRKEKGGRRERKQIQVPAPPPRRYAPVRAPGPAPGTRYRVRAHVHRVTPNLRDTRGCAGTGLQHAPGYEETKGLNYLRSKKDKKKKISGTFTSEWSDIVKTFACWCRVKVKVQVMRG</sequence>
<proteinExistence type="predicted"/>
<accession>A0A5B7CJG5</accession>